<reference evidence="1 2" key="1">
    <citation type="submission" date="2019-05" db="EMBL/GenBank/DDBJ databases">
        <title>Streptomyces marianii sp. nov., a novel marine actinomycete from southern coast of India.</title>
        <authorList>
            <person name="Iniyan A.M."/>
            <person name="Wink J."/>
            <person name="Ramprasad E."/>
            <person name="Ramana C.V."/>
            <person name="Bunk B."/>
            <person name="Sproer C."/>
            <person name="Joseph F.-J.R.S."/>
            <person name="Vincent S.G.P."/>
        </authorList>
    </citation>
    <scope>NUCLEOTIDE SEQUENCE [LARGE SCALE GENOMIC DNA]</scope>
    <source>
        <strain evidence="1 2">ICN19</strain>
    </source>
</reference>
<protein>
    <submittedName>
        <fullName evidence="1">Uncharacterized protein</fullName>
    </submittedName>
</protein>
<dbReference type="InterPro" id="IPR010866">
    <property type="entry name" value="A-2_8-polyST"/>
</dbReference>
<proteinExistence type="predicted"/>
<dbReference type="RefSeq" id="WP_138053538.1">
    <property type="nucleotide sequence ID" value="NZ_VAWE01000001.1"/>
</dbReference>
<sequence>MATTPSTGPGTARTTQIFFVSTLYGAATLAAALDTGRFAPADRRLLLVSNNATTPETAPPVDRMPGFERLRGRFDGVLSWNEAITPFHPGGWSPRPDDVPMWERYLRMLWDLGDDRIELALESIQVNPALAVAQLFPDARLDVYADGLMSYGPTRNKIDPLVGERVRRLLHLDLVPGLTPLLLEEFGARPEAVPAEAFTKVVAELAADAEGLAATVDTRDAAVPADGGEGPALLLGQYLAALGILTAEEEEALYVGMVRGAVAHGHRRLVFKPHPTAPAAWSRALEREAEGLGAELTVLDRPVLAEVLYRQLRPALVVGCFSTALLTASTFYGIPVARFGTEPLLDRLKPYQNSNRVPVTLADALVPDLEGSRPGAPRRVDEEVSGLVRAVGFAMQPQIRADLRGAAETYLTARLTTGSARYFKRRRLTVLGLPGGLPVPRHAAIRRMARRVRRIRRGTLG</sequence>
<dbReference type="Pfam" id="PF07388">
    <property type="entry name" value="A-2_8-polyST"/>
    <property type="match status" value="1"/>
</dbReference>
<dbReference type="AlphaFoldDB" id="A0A5R9E484"/>
<dbReference type="OrthoDB" id="3723482at2"/>
<accession>A0A5R9E484</accession>
<gene>
    <name evidence="1" type="ORF">FEF34_14265</name>
</gene>
<evidence type="ECO:0000313" key="1">
    <source>
        <dbReference type="EMBL" id="TLQ44137.1"/>
    </source>
</evidence>
<dbReference type="Proteomes" id="UP000305921">
    <property type="component" value="Unassembled WGS sequence"/>
</dbReference>
<dbReference type="EMBL" id="VAWE01000001">
    <property type="protein sequence ID" value="TLQ44137.1"/>
    <property type="molecule type" value="Genomic_DNA"/>
</dbReference>
<comment type="caution">
    <text evidence="1">The sequence shown here is derived from an EMBL/GenBank/DDBJ whole genome shotgun (WGS) entry which is preliminary data.</text>
</comment>
<organism evidence="1 2">
    <name type="scientific">Streptomyces marianii</name>
    <dbReference type="NCBI Taxonomy" id="1817406"/>
    <lineage>
        <taxon>Bacteria</taxon>
        <taxon>Bacillati</taxon>
        <taxon>Actinomycetota</taxon>
        <taxon>Actinomycetes</taxon>
        <taxon>Kitasatosporales</taxon>
        <taxon>Streptomycetaceae</taxon>
        <taxon>Streptomyces</taxon>
    </lineage>
</organism>
<name>A0A5R9E484_9ACTN</name>
<evidence type="ECO:0000313" key="2">
    <source>
        <dbReference type="Proteomes" id="UP000305921"/>
    </source>
</evidence>
<keyword evidence="2" id="KW-1185">Reference proteome</keyword>